<keyword evidence="14" id="KW-0413">Isomerase</keyword>
<evidence type="ECO:0000256" key="3">
    <source>
        <dbReference type="ARBA" id="ARBA00022475"/>
    </source>
</evidence>
<feature type="domain" description="PpiC" evidence="16">
    <location>
        <begin position="266"/>
        <end position="351"/>
    </location>
</feature>
<comment type="caution">
    <text evidence="17">The sequence shown here is derived from an EMBL/GenBank/DDBJ whole genome shotgun (WGS) entry which is preliminary data.</text>
</comment>
<comment type="subcellular location">
    <subcellularLocation>
        <location evidence="1">Cell inner membrane</location>
        <topology evidence="1">Single-pass type II membrane protein</topology>
        <orientation evidence="1">Periplasmic side</orientation>
    </subcellularLocation>
</comment>
<evidence type="ECO:0000259" key="16">
    <source>
        <dbReference type="PROSITE" id="PS50198"/>
    </source>
</evidence>
<keyword evidence="18" id="KW-1185">Reference proteome</keyword>
<dbReference type="InterPro" id="IPR027304">
    <property type="entry name" value="Trigger_fact/SurA_dom_sf"/>
</dbReference>
<dbReference type="PANTHER" id="PTHR47529">
    <property type="entry name" value="PEPTIDYL-PROLYL CIS-TRANS ISOMERASE D"/>
    <property type="match status" value="1"/>
</dbReference>
<dbReference type="Gene3D" id="1.10.4030.10">
    <property type="entry name" value="Porin chaperone SurA, peptide-binding domain"/>
    <property type="match status" value="1"/>
</dbReference>
<dbReference type="InterPro" id="IPR052029">
    <property type="entry name" value="PpiD_chaperone"/>
</dbReference>
<dbReference type="InterPro" id="IPR046357">
    <property type="entry name" value="PPIase_dom_sf"/>
</dbReference>
<evidence type="ECO:0000256" key="1">
    <source>
        <dbReference type="ARBA" id="ARBA00004382"/>
    </source>
</evidence>
<dbReference type="Gene3D" id="3.10.50.40">
    <property type="match status" value="2"/>
</dbReference>
<keyword evidence="4" id="KW-0997">Cell inner membrane</keyword>
<evidence type="ECO:0000256" key="13">
    <source>
        <dbReference type="ARBA" id="ARBA00042775"/>
    </source>
</evidence>
<comment type="similarity">
    <text evidence="11">Belongs to the PpiD chaperone family.</text>
</comment>
<evidence type="ECO:0000256" key="14">
    <source>
        <dbReference type="PROSITE-ProRule" id="PRU00278"/>
    </source>
</evidence>
<sequence>MGKLRGVVAKVFLYVLFGLLILSFAVWGIGDMFRGRTAAPVVAEVGEQEVTQEEFRRAFSSEYNRLRQMLGGEFDIQQAQALGLPQQILNNLVNRRLYQAHARELGLTVTDDQVRQEIFAVPAFQNEQGEFDRFRYEQALRMGQLSEADLVQQLHDEILRSRLLSAVLGGVEAPSALAGGLYSYRNERRAADYVVVEPDAAEALPEPSEEELQAHYENLVDQFQAPEYREVSWLHIDPAALVAGEDFSEEELRAAYDERMHLYSEPERRRVEQILLEDESEAEAARERLVSGASFSAVAEDLTGSAPIDLGLVEREDMPEALAGPVFSAEEGNVTEPVESAFGWHLIRIVEVQEESVRPFEEVRDELGAELSEHEAIESAIALANRLDDLLAAGAAIEEAAADLNLHLHEADAIDRSGEDRQGESVEDVPARERFIETVFSTQAGDTSLLVETEAGGYFVLRVDGIIPPAARPFEEVREDVLANWQAQEREALAFERADALADRLHNGESLSAVAEAEGLELQSAPNVHRQGSDPSPELVEQLFEANVGEVIVASGPEWPLLAVLESIESADTETAEQALSELRQETSSRLRQDMEQSFRLALETEYGVTFNQRRIDDVLLEF</sequence>
<evidence type="ECO:0000256" key="7">
    <source>
        <dbReference type="ARBA" id="ARBA00023136"/>
    </source>
</evidence>
<evidence type="ECO:0000256" key="6">
    <source>
        <dbReference type="ARBA" id="ARBA00022989"/>
    </source>
</evidence>
<keyword evidence="8" id="KW-0143">Chaperone</keyword>
<evidence type="ECO:0000313" key="17">
    <source>
        <dbReference type="EMBL" id="MDF2096820.1"/>
    </source>
</evidence>
<dbReference type="Proteomes" id="UP001215503">
    <property type="component" value="Unassembled WGS sequence"/>
</dbReference>
<reference evidence="17 18" key="1">
    <citation type="submission" date="2023-03" db="EMBL/GenBank/DDBJ databases">
        <title>Fodinicurvata sp. CAU 1616 isolated from sea sendiment.</title>
        <authorList>
            <person name="Kim W."/>
        </authorList>
    </citation>
    <scope>NUCLEOTIDE SEQUENCE [LARGE SCALE GENOMIC DNA]</scope>
    <source>
        <strain evidence="17 18">CAU 1616</strain>
    </source>
</reference>
<dbReference type="InterPro" id="IPR000297">
    <property type="entry name" value="PPIase_PpiC"/>
</dbReference>
<evidence type="ECO:0000256" key="5">
    <source>
        <dbReference type="ARBA" id="ARBA00022692"/>
    </source>
</evidence>
<dbReference type="RefSeq" id="WP_275823576.1">
    <property type="nucleotide sequence ID" value="NZ_JARHUD010000007.1"/>
</dbReference>
<evidence type="ECO:0000256" key="8">
    <source>
        <dbReference type="ARBA" id="ARBA00023186"/>
    </source>
</evidence>
<evidence type="ECO:0000256" key="9">
    <source>
        <dbReference type="ARBA" id="ARBA00030642"/>
    </source>
</evidence>
<dbReference type="SUPFAM" id="SSF109998">
    <property type="entry name" value="Triger factor/SurA peptide-binding domain-like"/>
    <property type="match status" value="1"/>
</dbReference>
<feature type="transmembrane region" description="Helical" evidence="15">
    <location>
        <begin position="12"/>
        <end position="30"/>
    </location>
</feature>
<dbReference type="Pfam" id="PF13145">
    <property type="entry name" value="Rotamase_2"/>
    <property type="match status" value="2"/>
</dbReference>
<evidence type="ECO:0000256" key="10">
    <source>
        <dbReference type="ARBA" id="ARBA00031484"/>
    </source>
</evidence>
<gene>
    <name evidence="17" type="ORF">P2G67_12620</name>
</gene>
<keyword evidence="14" id="KW-0697">Rotamase</keyword>
<evidence type="ECO:0000256" key="15">
    <source>
        <dbReference type="SAM" id="Phobius"/>
    </source>
</evidence>
<accession>A0ABT5YQ15</accession>
<name>A0ABT5YQ15_9PROT</name>
<evidence type="ECO:0000256" key="12">
    <source>
        <dbReference type="ARBA" id="ARBA00040743"/>
    </source>
</evidence>
<keyword evidence="3" id="KW-1003">Cell membrane</keyword>
<dbReference type="SUPFAM" id="SSF54534">
    <property type="entry name" value="FKBP-like"/>
    <property type="match status" value="1"/>
</dbReference>
<dbReference type="Pfam" id="PF13624">
    <property type="entry name" value="SurA_N_3"/>
    <property type="match status" value="1"/>
</dbReference>
<evidence type="ECO:0000256" key="4">
    <source>
        <dbReference type="ARBA" id="ARBA00022519"/>
    </source>
</evidence>
<protein>
    <recommendedName>
        <fullName evidence="2">Parvulin-like PPIase</fullName>
    </recommendedName>
    <alternativeName>
        <fullName evidence="9">Peptidyl-prolyl cis-trans isomerase plp</fullName>
    </alternativeName>
    <alternativeName>
        <fullName evidence="12">Periplasmic chaperone PpiD</fullName>
    </alternativeName>
    <alternativeName>
        <fullName evidence="13">Periplasmic folding chaperone</fullName>
    </alternativeName>
    <alternativeName>
        <fullName evidence="10">Rotamase plp</fullName>
    </alternativeName>
</protein>
<dbReference type="PANTHER" id="PTHR47529:SF1">
    <property type="entry name" value="PERIPLASMIC CHAPERONE PPID"/>
    <property type="match status" value="1"/>
</dbReference>
<evidence type="ECO:0000256" key="11">
    <source>
        <dbReference type="ARBA" id="ARBA00038408"/>
    </source>
</evidence>
<evidence type="ECO:0000256" key="2">
    <source>
        <dbReference type="ARBA" id="ARBA00018370"/>
    </source>
</evidence>
<keyword evidence="6 15" id="KW-1133">Transmembrane helix</keyword>
<proteinExistence type="inferred from homology"/>
<evidence type="ECO:0000313" key="18">
    <source>
        <dbReference type="Proteomes" id="UP001215503"/>
    </source>
</evidence>
<keyword evidence="5 15" id="KW-0812">Transmembrane</keyword>
<dbReference type="EMBL" id="JARHUD010000007">
    <property type="protein sequence ID" value="MDF2096820.1"/>
    <property type="molecule type" value="Genomic_DNA"/>
</dbReference>
<dbReference type="PROSITE" id="PS50198">
    <property type="entry name" value="PPIC_PPIASE_2"/>
    <property type="match status" value="1"/>
</dbReference>
<keyword evidence="7 15" id="KW-0472">Membrane</keyword>
<organism evidence="17 18">
    <name type="scientific">Aquibaculum arenosum</name>
    <dbReference type="NCBI Taxonomy" id="3032591"/>
    <lineage>
        <taxon>Bacteria</taxon>
        <taxon>Pseudomonadati</taxon>
        <taxon>Pseudomonadota</taxon>
        <taxon>Alphaproteobacteria</taxon>
        <taxon>Rhodospirillales</taxon>
        <taxon>Rhodovibrionaceae</taxon>
        <taxon>Aquibaculum</taxon>
    </lineage>
</organism>